<reference evidence="1" key="1">
    <citation type="journal article" date="2014" name="Int. J. Syst. Evol. Microbiol.">
        <title>Complete genome sequence of Corynebacterium casei LMG S-19264T (=DSM 44701T), isolated from a smear-ripened cheese.</title>
        <authorList>
            <consortium name="US DOE Joint Genome Institute (JGI-PGF)"/>
            <person name="Walter F."/>
            <person name="Albersmeier A."/>
            <person name="Kalinowski J."/>
            <person name="Ruckert C."/>
        </authorList>
    </citation>
    <scope>NUCLEOTIDE SEQUENCE</scope>
    <source>
        <strain evidence="1">JCM 3313</strain>
    </source>
</reference>
<organism evidence="1 2">
    <name type="scientific">Saccharothrix coeruleofusca</name>
    <dbReference type="NCBI Taxonomy" id="33919"/>
    <lineage>
        <taxon>Bacteria</taxon>
        <taxon>Bacillati</taxon>
        <taxon>Actinomycetota</taxon>
        <taxon>Actinomycetes</taxon>
        <taxon>Pseudonocardiales</taxon>
        <taxon>Pseudonocardiaceae</taxon>
        <taxon>Saccharothrix</taxon>
    </lineage>
</organism>
<evidence type="ECO:0000313" key="1">
    <source>
        <dbReference type="EMBL" id="GGP56856.1"/>
    </source>
</evidence>
<dbReference type="RefSeq" id="WP_189224000.1">
    <property type="nucleotide sequence ID" value="NZ_BMRG01000005.1"/>
</dbReference>
<sequence>MDENTRYWTLDGAERAVIGELAAPRLFAVCELERDDMGELLSGTVQAWGMEFPDRVLWASPSGTEQGVSGSVDAAVRRWSATAEVGLVWP</sequence>
<dbReference type="Proteomes" id="UP000639606">
    <property type="component" value="Unassembled WGS sequence"/>
</dbReference>
<name>A0A918AMF0_9PSEU</name>
<gene>
    <name evidence="1" type="ORF">GCM10010185_31370</name>
</gene>
<dbReference type="AlphaFoldDB" id="A0A918AMF0"/>
<proteinExistence type="predicted"/>
<evidence type="ECO:0000313" key="2">
    <source>
        <dbReference type="Proteomes" id="UP000639606"/>
    </source>
</evidence>
<comment type="caution">
    <text evidence="1">The sequence shown here is derived from an EMBL/GenBank/DDBJ whole genome shotgun (WGS) entry which is preliminary data.</text>
</comment>
<accession>A0A918AMF0</accession>
<reference evidence="1" key="2">
    <citation type="submission" date="2020-09" db="EMBL/GenBank/DDBJ databases">
        <authorList>
            <person name="Sun Q."/>
            <person name="Ohkuma M."/>
        </authorList>
    </citation>
    <scope>NUCLEOTIDE SEQUENCE</scope>
    <source>
        <strain evidence="1">JCM 3313</strain>
    </source>
</reference>
<keyword evidence="2" id="KW-1185">Reference proteome</keyword>
<dbReference type="EMBL" id="BMRG01000005">
    <property type="protein sequence ID" value="GGP56856.1"/>
    <property type="molecule type" value="Genomic_DNA"/>
</dbReference>
<protein>
    <submittedName>
        <fullName evidence="1">Uncharacterized protein</fullName>
    </submittedName>
</protein>